<protein>
    <recommendedName>
        <fullName evidence="5">DUF2089 domain-containing protein</fullName>
    </recommendedName>
</protein>
<organism evidence="3 4">
    <name type="scientific">Symbiobacterium terraclitae</name>
    <dbReference type="NCBI Taxonomy" id="557451"/>
    <lineage>
        <taxon>Bacteria</taxon>
        <taxon>Bacillati</taxon>
        <taxon>Bacillota</taxon>
        <taxon>Clostridia</taxon>
        <taxon>Eubacteriales</taxon>
        <taxon>Symbiobacteriaceae</taxon>
        <taxon>Symbiobacterium</taxon>
    </lineage>
</organism>
<feature type="domain" description="DUF2089" evidence="2">
    <location>
        <begin position="2"/>
        <end position="23"/>
    </location>
</feature>
<evidence type="ECO:0000259" key="2">
    <source>
        <dbReference type="Pfam" id="PF22747"/>
    </source>
</evidence>
<sequence>MTRLHCRHCDTTLEGRFETTRFARLTPEQLDFVAVFLKSRGNIKEVERELSISYPTVRARLDSVLAALGFQVDRSAAEEENRIKQARRKELLDRLNRGEITAEEAVAALKSL</sequence>
<comment type="caution">
    <text evidence="3">The sequence shown here is derived from an EMBL/GenBank/DDBJ whole genome shotgun (WGS) entry which is preliminary data.</text>
</comment>
<accession>A0ABS4JR60</accession>
<reference evidence="3 4" key="1">
    <citation type="submission" date="2021-03" db="EMBL/GenBank/DDBJ databases">
        <title>Genomic Encyclopedia of Type Strains, Phase IV (KMG-IV): sequencing the most valuable type-strain genomes for metagenomic binning, comparative biology and taxonomic classification.</title>
        <authorList>
            <person name="Goeker M."/>
        </authorList>
    </citation>
    <scope>NUCLEOTIDE SEQUENCE [LARGE SCALE GENOMIC DNA]</scope>
    <source>
        <strain evidence="3 4">DSM 27138</strain>
    </source>
</reference>
<gene>
    <name evidence="3" type="ORF">J2Z79_001422</name>
</gene>
<evidence type="ECO:0008006" key="5">
    <source>
        <dbReference type="Google" id="ProtNLM"/>
    </source>
</evidence>
<dbReference type="InterPro" id="IPR042070">
    <property type="entry name" value="PucR_C-HTH_sf"/>
</dbReference>
<evidence type="ECO:0000259" key="1">
    <source>
        <dbReference type="Pfam" id="PF09862"/>
    </source>
</evidence>
<dbReference type="Gene3D" id="1.10.10.2840">
    <property type="entry name" value="PucR C-terminal helix-turn-helix domain"/>
    <property type="match status" value="1"/>
</dbReference>
<evidence type="ECO:0000313" key="3">
    <source>
        <dbReference type="EMBL" id="MBP2018023.1"/>
    </source>
</evidence>
<keyword evidence="4" id="KW-1185">Reference proteome</keyword>
<proteinExistence type="predicted"/>
<dbReference type="Proteomes" id="UP001519289">
    <property type="component" value="Unassembled WGS sequence"/>
</dbReference>
<evidence type="ECO:0000313" key="4">
    <source>
        <dbReference type="Proteomes" id="UP001519289"/>
    </source>
</evidence>
<dbReference type="InterPro" id="IPR018658">
    <property type="entry name" value="DUF2089"/>
</dbReference>
<dbReference type="Pfam" id="PF09862">
    <property type="entry name" value="DUF2089"/>
    <property type="match status" value="1"/>
</dbReference>
<feature type="domain" description="DUF2089" evidence="1">
    <location>
        <begin position="25"/>
        <end position="70"/>
    </location>
</feature>
<dbReference type="EMBL" id="JAGGLG010000009">
    <property type="protein sequence ID" value="MBP2018023.1"/>
    <property type="molecule type" value="Genomic_DNA"/>
</dbReference>
<dbReference type="InterPro" id="IPR053957">
    <property type="entry name" value="DUF2089_Zn_ribbon"/>
</dbReference>
<name>A0ABS4JR60_9FIRM</name>
<dbReference type="Pfam" id="PF22747">
    <property type="entry name" value="Zn_ribbon_DUF2089"/>
    <property type="match status" value="1"/>
</dbReference>